<evidence type="ECO:0000313" key="2">
    <source>
        <dbReference type="EMBL" id="KAF7683963.1"/>
    </source>
</evidence>
<evidence type="ECO:0000313" key="3">
    <source>
        <dbReference type="Proteomes" id="UP001516464"/>
    </source>
</evidence>
<protein>
    <submittedName>
        <fullName evidence="2">Uncharacterized protein</fullName>
    </submittedName>
</protein>
<accession>A0ABQ7I0I7</accession>
<proteinExistence type="predicted"/>
<dbReference type="EMBL" id="SBIQ01000038">
    <property type="protein sequence ID" value="KAF7683963.1"/>
    <property type="molecule type" value="Genomic_DNA"/>
</dbReference>
<feature type="compositionally biased region" description="Basic and acidic residues" evidence="1">
    <location>
        <begin position="85"/>
        <end position="99"/>
    </location>
</feature>
<feature type="compositionally biased region" description="Basic and acidic residues" evidence="1">
    <location>
        <begin position="121"/>
        <end position="136"/>
    </location>
</feature>
<reference evidence="2 3" key="1">
    <citation type="submission" date="2019-01" db="EMBL/GenBank/DDBJ databases">
        <title>Genomes sequencing and comparative genomics of infectious freshwater microsporidia, Cucumispora dikerogammari and Thelohania contejeani.</title>
        <authorList>
            <person name="Cormier A."/>
            <person name="Giraud I."/>
            <person name="Wattier R."/>
            <person name="Teixeira M."/>
            <person name="Grandjean F."/>
            <person name="Rigaud T."/>
            <person name="Cordaux R."/>
        </authorList>
    </citation>
    <scope>NUCLEOTIDE SEQUENCE [LARGE SCALE GENOMIC DNA]</scope>
    <source>
        <strain evidence="2">T1</strain>
        <tissue evidence="2">Spores</tissue>
    </source>
</reference>
<sequence>MQLKSQPDLFVTLNDGYLSLEPATPDSLSKQYIIIRKRKLFFYWENQYCTLAVSSQDILVRATESYGNRRVGYYKSRREITFFDWDKQDGGKKPQEKKRPGSQHLSVNKSKENPRPVDAIKPAKEDYFKRREERRYFGNRSANQSSNKSKNEKNDEDEPAKAPIITESHTRIIDNHVKLEEKKVDESNEIDTPKKLHRPLEEEHHILSDSSFEQMDSGYKYRDVTVKEIDKEYFQLIVNNTFCVSYFEKKFIFGPCVNNDNQYFRLVKAETVLKEIKKDKKKFMGNTKRETHKDITIVPHIEQPPKIEQFPKIEQSTKIGSIPKDQKIELHTKSDSSDIFNSNDDFLSRLRRTFSNEDF</sequence>
<organism evidence="2 3">
    <name type="scientific">Astathelohania contejeani</name>
    <dbReference type="NCBI Taxonomy" id="164912"/>
    <lineage>
        <taxon>Eukaryota</taxon>
        <taxon>Fungi</taxon>
        <taxon>Fungi incertae sedis</taxon>
        <taxon>Microsporidia</taxon>
        <taxon>Astathelohaniidae</taxon>
        <taxon>Astathelohania</taxon>
    </lineage>
</organism>
<gene>
    <name evidence="2" type="ORF">TCON_0838</name>
</gene>
<keyword evidence="3" id="KW-1185">Reference proteome</keyword>
<name>A0ABQ7I0I7_9MICR</name>
<feature type="region of interest" description="Disordered" evidence="1">
    <location>
        <begin position="85"/>
        <end position="163"/>
    </location>
</feature>
<evidence type="ECO:0000256" key="1">
    <source>
        <dbReference type="SAM" id="MobiDB-lite"/>
    </source>
</evidence>
<dbReference type="Proteomes" id="UP001516464">
    <property type="component" value="Unassembled WGS sequence"/>
</dbReference>
<comment type="caution">
    <text evidence="2">The sequence shown here is derived from an EMBL/GenBank/DDBJ whole genome shotgun (WGS) entry which is preliminary data.</text>
</comment>